<protein>
    <submittedName>
        <fullName evidence="1">Uncharacterized protein</fullName>
    </submittedName>
</protein>
<dbReference type="EMBL" id="JNVN01000264">
    <property type="protein sequence ID" value="KHJ35775.1"/>
    <property type="molecule type" value="Genomic_DNA"/>
</dbReference>
<name>A0A0B1PEP2_UNCNE</name>
<proteinExistence type="predicted"/>
<dbReference type="STRING" id="52586.A0A0B1PEP2"/>
<dbReference type="AlphaFoldDB" id="A0A0B1PEP2"/>
<keyword evidence="2" id="KW-1185">Reference proteome</keyword>
<evidence type="ECO:0000313" key="2">
    <source>
        <dbReference type="Proteomes" id="UP000030854"/>
    </source>
</evidence>
<dbReference type="Proteomes" id="UP000030854">
    <property type="component" value="Unassembled WGS sequence"/>
</dbReference>
<gene>
    <name evidence="1" type="ORF">EV44_g4112</name>
</gene>
<dbReference type="HOGENOM" id="CLU_1696811_0_0_1"/>
<accession>A0A0B1PEP2</accession>
<comment type="caution">
    <text evidence="1">The sequence shown here is derived from an EMBL/GenBank/DDBJ whole genome shotgun (WGS) entry which is preliminary data.</text>
</comment>
<reference evidence="1 2" key="1">
    <citation type="journal article" date="2014" name="BMC Genomics">
        <title>Adaptive genomic structural variation in the grape powdery mildew pathogen, Erysiphe necator.</title>
        <authorList>
            <person name="Jones L."/>
            <person name="Riaz S."/>
            <person name="Morales-Cruz A."/>
            <person name="Amrine K.C."/>
            <person name="McGuire B."/>
            <person name="Gubler W.D."/>
            <person name="Walker M.A."/>
            <person name="Cantu D."/>
        </authorList>
    </citation>
    <scope>NUCLEOTIDE SEQUENCE [LARGE SCALE GENOMIC DNA]</scope>
    <source>
        <strain evidence="2">c</strain>
    </source>
</reference>
<organism evidence="1 2">
    <name type="scientific">Uncinula necator</name>
    <name type="common">Grape powdery mildew</name>
    <dbReference type="NCBI Taxonomy" id="52586"/>
    <lineage>
        <taxon>Eukaryota</taxon>
        <taxon>Fungi</taxon>
        <taxon>Dikarya</taxon>
        <taxon>Ascomycota</taxon>
        <taxon>Pezizomycotina</taxon>
        <taxon>Leotiomycetes</taxon>
        <taxon>Erysiphales</taxon>
        <taxon>Erysiphaceae</taxon>
        <taxon>Erysiphe</taxon>
    </lineage>
</organism>
<sequence length="155" mass="17861">MPEKINYSVRTLDFSRSGRFDGLIPASRWLAFDMRNGNNIASQEEFLEAVETLLDGDAVMWLNSSKKFREMIDRRYDATLNDIEMFKEALVAEFPIHVIERTEGNVQLEIRIFKETPEESLLKYYGRAKNLLRKACGRNEPAQTASGLGVNSYHH</sequence>
<evidence type="ECO:0000313" key="1">
    <source>
        <dbReference type="EMBL" id="KHJ35775.1"/>
    </source>
</evidence>